<evidence type="ECO:0000256" key="7">
    <source>
        <dbReference type="ARBA" id="ARBA00022989"/>
    </source>
</evidence>
<organism evidence="11 12">
    <name type="scientific">Brevibacillus laterosporus LMG 15441</name>
    <dbReference type="NCBI Taxonomy" id="1042163"/>
    <lineage>
        <taxon>Bacteria</taxon>
        <taxon>Bacillati</taxon>
        <taxon>Bacillota</taxon>
        <taxon>Bacilli</taxon>
        <taxon>Bacillales</taxon>
        <taxon>Paenibacillaceae</taxon>
        <taxon>Brevibacillus</taxon>
    </lineage>
</organism>
<accession>A0A075R8J6</accession>
<dbReference type="PROSITE" id="PS50928">
    <property type="entry name" value="ABC_TM1"/>
    <property type="match status" value="1"/>
</dbReference>
<comment type="subcellular location">
    <subcellularLocation>
        <location evidence="1 9">Cell membrane</location>
        <topology evidence="1 9">Multi-pass membrane protein</topology>
    </subcellularLocation>
</comment>
<comment type="similarity">
    <text evidence="2">Belongs to the binding-protein-dependent transport system permease family. HisMQ subfamily.</text>
</comment>
<dbReference type="KEGG" id="blr:BRLA_c034090"/>
<keyword evidence="5 9" id="KW-0812">Transmembrane</keyword>
<feature type="transmembrane region" description="Helical" evidence="9">
    <location>
        <begin position="25"/>
        <end position="47"/>
    </location>
</feature>
<dbReference type="NCBIfam" id="TIGR01726">
    <property type="entry name" value="HEQRo_perm_3TM"/>
    <property type="match status" value="1"/>
</dbReference>
<evidence type="ECO:0000256" key="2">
    <source>
        <dbReference type="ARBA" id="ARBA00010072"/>
    </source>
</evidence>
<evidence type="ECO:0000313" key="11">
    <source>
        <dbReference type="EMBL" id="AIG27721.1"/>
    </source>
</evidence>
<dbReference type="GO" id="GO:0006865">
    <property type="term" value="P:amino acid transport"/>
    <property type="evidence" value="ECO:0007669"/>
    <property type="project" value="UniProtKB-KW"/>
</dbReference>
<dbReference type="InterPro" id="IPR010065">
    <property type="entry name" value="AA_ABC_transptr_permease_3TM"/>
</dbReference>
<dbReference type="InterPro" id="IPR035906">
    <property type="entry name" value="MetI-like_sf"/>
</dbReference>
<dbReference type="PANTHER" id="PTHR30614">
    <property type="entry name" value="MEMBRANE COMPONENT OF AMINO ACID ABC TRANSPORTER"/>
    <property type="match status" value="1"/>
</dbReference>
<gene>
    <name evidence="11" type="primary">artQ</name>
    <name evidence="11" type="ORF">BRLA_c034090</name>
</gene>
<dbReference type="InterPro" id="IPR043429">
    <property type="entry name" value="ArtM/GltK/GlnP/TcyL/YhdX-like"/>
</dbReference>
<dbReference type="FunFam" id="1.10.3720.10:FF:000033">
    <property type="entry name" value="Polar amino acid ABC transporter permease"/>
    <property type="match status" value="1"/>
</dbReference>
<evidence type="ECO:0000256" key="9">
    <source>
        <dbReference type="RuleBase" id="RU363032"/>
    </source>
</evidence>
<dbReference type="SUPFAM" id="SSF161098">
    <property type="entry name" value="MetI-like"/>
    <property type="match status" value="1"/>
</dbReference>
<dbReference type="Pfam" id="PF00528">
    <property type="entry name" value="BPD_transp_1"/>
    <property type="match status" value="1"/>
</dbReference>
<proteinExistence type="inferred from homology"/>
<keyword evidence="4" id="KW-1003">Cell membrane</keyword>
<dbReference type="Gene3D" id="1.10.3720.10">
    <property type="entry name" value="MetI-like"/>
    <property type="match status" value="1"/>
</dbReference>
<dbReference type="Proteomes" id="UP000005850">
    <property type="component" value="Chromosome"/>
</dbReference>
<dbReference type="STRING" id="1042163.BRLA_c034090"/>
<evidence type="ECO:0000256" key="5">
    <source>
        <dbReference type="ARBA" id="ARBA00022692"/>
    </source>
</evidence>
<dbReference type="eggNOG" id="COG0765">
    <property type="taxonomic scope" value="Bacteria"/>
</dbReference>
<dbReference type="InterPro" id="IPR000515">
    <property type="entry name" value="MetI-like"/>
</dbReference>
<evidence type="ECO:0000256" key="1">
    <source>
        <dbReference type="ARBA" id="ARBA00004651"/>
    </source>
</evidence>
<dbReference type="GO" id="GO:0043190">
    <property type="term" value="C:ATP-binding cassette (ABC) transporter complex"/>
    <property type="evidence" value="ECO:0007669"/>
    <property type="project" value="InterPro"/>
</dbReference>
<evidence type="ECO:0000256" key="6">
    <source>
        <dbReference type="ARBA" id="ARBA00022970"/>
    </source>
</evidence>
<sequence>MNTSIPIDFSVLTPHIPYMLEGMGITLQFTVLSVFFGFILGTILTLCKISNSKSLQIFAAFYTSIFRGTPLLVQLLLIYYAIPQLTDYQIPALFAGVLAFSLNSAAYLSETMRAGILAVDKGQWEAAKALGVPYSRMMKDIIFPQAIRNILPAIMNEFITLLKDSSLVSVIGVAEILRRADVVKGQLYIYFEPLVFAGLQYYILVMILTLLSTWLERRLRRNG</sequence>
<evidence type="ECO:0000259" key="10">
    <source>
        <dbReference type="PROSITE" id="PS50928"/>
    </source>
</evidence>
<dbReference type="GO" id="GO:0022857">
    <property type="term" value="F:transmembrane transporter activity"/>
    <property type="evidence" value="ECO:0007669"/>
    <property type="project" value="InterPro"/>
</dbReference>
<dbReference type="HOGENOM" id="CLU_019602_1_1_9"/>
<keyword evidence="7 9" id="KW-1133">Transmembrane helix</keyword>
<keyword evidence="12" id="KW-1185">Reference proteome</keyword>
<evidence type="ECO:0000256" key="4">
    <source>
        <dbReference type="ARBA" id="ARBA00022475"/>
    </source>
</evidence>
<dbReference type="AlphaFoldDB" id="A0A075R8J6"/>
<protein>
    <submittedName>
        <fullName evidence="11">Arginine transport system permease protein ArtQ</fullName>
    </submittedName>
</protein>
<keyword evidence="8 9" id="KW-0472">Membrane</keyword>
<evidence type="ECO:0000256" key="3">
    <source>
        <dbReference type="ARBA" id="ARBA00022448"/>
    </source>
</evidence>
<dbReference type="CDD" id="cd06261">
    <property type="entry name" value="TM_PBP2"/>
    <property type="match status" value="1"/>
</dbReference>
<dbReference type="EMBL" id="CP007806">
    <property type="protein sequence ID" value="AIG27721.1"/>
    <property type="molecule type" value="Genomic_DNA"/>
</dbReference>
<feature type="domain" description="ABC transmembrane type-1" evidence="10">
    <location>
        <begin position="23"/>
        <end position="212"/>
    </location>
</feature>
<feature type="transmembrane region" description="Helical" evidence="9">
    <location>
        <begin position="88"/>
        <end position="108"/>
    </location>
</feature>
<dbReference type="PANTHER" id="PTHR30614:SF20">
    <property type="entry name" value="GLUTAMINE TRANSPORT SYSTEM PERMEASE PROTEIN GLNP"/>
    <property type="match status" value="1"/>
</dbReference>
<feature type="transmembrane region" description="Helical" evidence="9">
    <location>
        <begin position="187"/>
        <end position="215"/>
    </location>
</feature>
<name>A0A075R8J6_BRELA</name>
<keyword evidence="6" id="KW-0029">Amino-acid transport</keyword>
<feature type="transmembrane region" description="Helical" evidence="9">
    <location>
        <begin position="59"/>
        <end position="82"/>
    </location>
</feature>
<evidence type="ECO:0000313" key="12">
    <source>
        <dbReference type="Proteomes" id="UP000005850"/>
    </source>
</evidence>
<reference evidence="11 12" key="1">
    <citation type="journal article" date="2011" name="J. Bacteriol.">
        <title>Genome sequence of Brevibacillus laterosporus LMG 15441, a pathogen of invertebrates.</title>
        <authorList>
            <person name="Djukic M."/>
            <person name="Poehlein A."/>
            <person name="Thurmer A."/>
            <person name="Daniel R."/>
        </authorList>
    </citation>
    <scope>NUCLEOTIDE SEQUENCE [LARGE SCALE GENOMIC DNA]</scope>
    <source>
        <strain evidence="11 12">LMG 15441</strain>
    </source>
</reference>
<keyword evidence="3 9" id="KW-0813">Transport</keyword>
<evidence type="ECO:0000256" key="8">
    <source>
        <dbReference type="ARBA" id="ARBA00023136"/>
    </source>
</evidence>